<accession>A0A1B7X9Y6</accession>
<protein>
    <submittedName>
        <fullName evidence="1">Uncharacterized protein</fullName>
    </submittedName>
</protein>
<evidence type="ECO:0000313" key="2">
    <source>
        <dbReference type="Proteomes" id="UP000091979"/>
    </source>
</evidence>
<sequence>MHDCYIRIKGIEYNVLRTDVEHPSAKDREKYCKVVRTALQEAFPHADILVTNTDEPERIRFITDGTTLADSWVHEHGNHEVRTISRVAWEEALEEDRKNAAACDRL</sequence>
<dbReference type="EMBL" id="JXMS01000030">
    <property type="protein sequence ID" value="OBQ46158.1"/>
    <property type="molecule type" value="Genomic_DNA"/>
</dbReference>
<name>A0A1B7X9Y6_9BACT</name>
<comment type="caution">
    <text evidence="1">The sequence shown here is derived from an EMBL/GenBank/DDBJ whole genome shotgun (WGS) entry which is preliminary data.</text>
</comment>
<dbReference type="AlphaFoldDB" id="A0A1B7X9Y6"/>
<keyword evidence="2" id="KW-1185">Reference proteome</keyword>
<dbReference type="OrthoDB" id="5465111at2"/>
<evidence type="ECO:0000313" key="1">
    <source>
        <dbReference type="EMBL" id="OBQ46158.1"/>
    </source>
</evidence>
<dbReference type="PATRIC" id="fig|1560234.3.peg.2113"/>
<dbReference type="Proteomes" id="UP000091979">
    <property type="component" value="Unassembled WGS sequence"/>
</dbReference>
<gene>
    <name evidence="1" type="ORF">SP90_14170</name>
</gene>
<proteinExistence type="predicted"/>
<reference evidence="1 2" key="1">
    <citation type="submission" date="2015-01" db="EMBL/GenBank/DDBJ databases">
        <title>Desulfovibrio sp. JC271 draft genome sequence.</title>
        <authorList>
            <person name="Shivani Y."/>
            <person name="Subhash Y."/>
            <person name="Sasikala C."/>
            <person name="Ramana C.V."/>
        </authorList>
    </citation>
    <scope>NUCLEOTIDE SEQUENCE [LARGE SCALE GENOMIC DNA]</scope>
    <source>
        <strain evidence="1 2">JC271</strain>
    </source>
</reference>
<dbReference type="STRING" id="1560234.SP90_14170"/>
<organism evidence="1 2">
    <name type="scientific">Halodesulfovibrio spirochaetisodalis</name>
    <dbReference type="NCBI Taxonomy" id="1560234"/>
    <lineage>
        <taxon>Bacteria</taxon>
        <taxon>Pseudomonadati</taxon>
        <taxon>Thermodesulfobacteriota</taxon>
        <taxon>Desulfovibrionia</taxon>
        <taxon>Desulfovibrionales</taxon>
        <taxon>Desulfovibrionaceae</taxon>
        <taxon>Halodesulfovibrio</taxon>
    </lineage>
</organism>
<dbReference type="RefSeq" id="WP_066857660.1">
    <property type="nucleotide sequence ID" value="NZ_JXMS01000030.1"/>
</dbReference>